<comment type="caution">
    <text evidence="2">The sequence shown here is derived from an EMBL/GenBank/DDBJ whole genome shotgun (WGS) entry which is preliminary data.</text>
</comment>
<sequence>MSQRIAERDANTSQPLLIKLIVFADFLLMLAAPLHWHFANGSPTQALTYFLGSSLFVALSLPLIAACSKQEGE</sequence>
<dbReference type="EMBL" id="VWPC01000013">
    <property type="protein sequence ID" value="KAA5841272.1"/>
    <property type="molecule type" value="Genomic_DNA"/>
</dbReference>
<gene>
    <name evidence="2" type="ORF">F2A38_15845</name>
</gene>
<keyword evidence="1" id="KW-1133">Transmembrane helix</keyword>
<feature type="transmembrane region" description="Helical" evidence="1">
    <location>
        <begin position="46"/>
        <end position="67"/>
    </location>
</feature>
<proteinExistence type="predicted"/>
<organism evidence="2 3">
    <name type="scientific">Pseudomonas chlororaphis</name>
    <dbReference type="NCBI Taxonomy" id="587753"/>
    <lineage>
        <taxon>Bacteria</taxon>
        <taxon>Pseudomonadati</taxon>
        <taxon>Pseudomonadota</taxon>
        <taxon>Gammaproteobacteria</taxon>
        <taxon>Pseudomonadales</taxon>
        <taxon>Pseudomonadaceae</taxon>
        <taxon>Pseudomonas</taxon>
    </lineage>
</organism>
<evidence type="ECO:0000313" key="3">
    <source>
        <dbReference type="Proteomes" id="UP000323924"/>
    </source>
</evidence>
<feature type="transmembrane region" description="Helical" evidence="1">
    <location>
        <begin position="16"/>
        <end position="34"/>
    </location>
</feature>
<protein>
    <submittedName>
        <fullName evidence="2">Uncharacterized protein</fullName>
    </submittedName>
</protein>
<name>A0AB34C4G9_9PSED</name>
<dbReference type="Proteomes" id="UP000323924">
    <property type="component" value="Unassembled WGS sequence"/>
</dbReference>
<evidence type="ECO:0000256" key="1">
    <source>
        <dbReference type="SAM" id="Phobius"/>
    </source>
</evidence>
<keyword evidence="1" id="KW-0472">Membrane</keyword>
<reference evidence="2 3" key="1">
    <citation type="submission" date="2019-09" db="EMBL/GenBank/DDBJ databases">
        <authorList>
            <person name="Vacheron J."/>
            <person name="Dubost A."/>
            <person name="Prigent-Combaret C."/>
            <person name="Muller D."/>
        </authorList>
    </citation>
    <scope>NUCLEOTIDE SEQUENCE [LARGE SCALE GENOMIC DNA]</scope>
    <source>
        <strain evidence="2 3">JV497</strain>
    </source>
</reference>
<accession>A0AB34C4G9</accession>
<dbReference type="AlphaFoldDB" id="A0AB34C4G9"/>
<dbReference type="RefSeq" id="WP_143481885.1">
    <property type="nucleotide sequence ID" value="NZ_FMCZ01000003.1"/>
</dbReference>
<evidence type="ECO:0000313" key="2">
    <source>
        <dbReference type="EMBL" id="KAA5841272.1"/>
    </source>
</evidence>
<keyword evidence="1" id="KW-0812">Transmembrane</keyword>